<dbReference type="EMBL" id="VKKG01000001">
    <property type="protein sequence ID" value="TRY20211.1"/>
    <property type="molecule type" value="Genomic_DNA"/>
</dbReference>
<dbReference type="PRINTS" id="PR00081">
    <property type="entry name" value="GDHRDH"/>
</dbReference>
<evidence type="ECO:0000256" key="2">
    <source>
        <dbReference type="ARBA" id="ARBA00023002"/>
    </source>
</evidence>
<accession>A0A553K6A5</accession>
<keyword evidence="4" id="KW-1185">Reference proteome</keyword>
<dbReference type="CDD" id="cd05233">
    <property type="entry name" value="SDR_c"/>
    <property type="match status" value="1"/>
</dbReference>
<dbReference type="OrthoDB" id="9808814at2"/>
<proteinExistence type="inferred from homology"/>
<gene>
    <name evidence="3" type="ORF">FOJ82_04950</name>
</gene>
<dbReference type="Proteomes" id="UP000317638">
    <property type="component" value="Unassembled WGS sequence"/>
</dbReference>
<evidence type="ECO:0000313" key="3">
    <source>
        <dbReference type="EMBL" id="TRY20211.1"/>
    </source>
</evidence>
<dbReference type="PANTHER" id="PTHR43115:SF4">
    <property type="entry name" value="DEHYDROGENASE_REDUCTASE SDR FAMILY MEMBER 11"/>
    <property type="match status" value="1"/>
</dbReference>
<comment type="similarity">
    <text evidence="1">Belongs to the short-chain dehydrogenases/reductases (SDR) family.</text>
</comment>
<evidence type="ECO:0000313" key="4">
    <source>
        <dbReference type="Proteomes" id="UP000317638"/>
    </source>
</evidence>
<keyword evidence="2" id="KW-0560">Oxidoreductase</keyword>
<dbReference type="PANTHER" id="PTHR43115">
    <property type="entry name" value="DEHYDROGENASE/REDUCTASE SDR FAMILY MEMBER 11"/>
    <property type="match status" value="1"/>
</dbReference>
<evidence type="ECO:0000256" key="1">
    <source>
        <dbReference type="ARBA" id="ARBA00006484"/>
    </source>
</evidence>
<sequence>MSRLTTVAPSSRRERRIAVPIPRLAPVTTATRPFSPSSMIASAPKHTKLINDTNMSGEVRNQMSAAHEVTDSRPPAAWVIGAGSGVGAALVHELHRRGYAVALSGRRADRLEQTLREVQAAGAAPGSGRLVPHPLDVTDATAMEAVHAAIVADIGEVEVLVFAAGLNTPRRYWADMDPVESQQVYATNLIAPTTATSLVLPGMRGIGKGTLIYVSSLSAWQHAPDAGVVYSASKKGMSTLPEHINSTEGRSGIRATAVVPGDIDSEFLEMRPNVPGAEARKTMLTPKDVAAAVGMVIDQPRHVCVNELVISPVR</sequence>
<dbReference type="Gene3D" id="3.40.50.720">
    <property type="entry name" value="NAD(P)-binding Rossmann-like Domain"/>
    <property type="match status" value="1"/>
</dbReference>
<dbReference type="SUPFAM" id="SSF51735">
    <property type="entry name" value="NAD(P)-binding Rossmann-fold domains"/>
    <property type="match status" value="1"/>
</dbReference>
<dbReference type="GO" id="GO:0016491">
    <property type="term" value="F:oxidoreductase activity"/>
    <property type="evidence" value="ECO:0007669"/>
    <property type="project" value="UniProtKB-KW"/>
</dbReference>
<protein>
    <submittedName>
        <fullName evidence="3">SDR family oxidoreductase</fullName>
    </submittedName>
</protein>
<organism evidence="3 4">
    <name type="scientific">Tessaracoccus rhinocerotis</name>
    <dbReference type="NCBI Taxonomy" id="1689449"/>
    <lineage>
        <taxon>Bacteria</taxon>
        <taxon>Bacillati</taxon>
        <taxon>Actinomycetota</taxon>
        <taxon>Actinomycetes</taxon>
        <taxon>Propionibacteriales</taxon>
        <taxon>Propionibacteriaceae</taxon>
        <taxon>Tessaracoccus</taxon>
    </lineage>
</organism>
<dbReference type="InterPro" id="IPR036291">
    <property type="entry name" value="NAD(P)-bd_dom_sf"/>
</dbReference>
<dbReference type="AlphaFoldDB" id="A0A553K6A5"/>
<comment type="caution">
    <text evidence="3">The sequence shown here is derived from an EMBL/GenBank/DDBJ whole genome shotgun (WGS) entry which is preliminary data.</text>
</comment>
<name>A0A553K6A5_9ACTN</name>
<reference evidence="3 4" key="1">
    <citation type="submission" date="2019-07" db="EMBL/GenBank/DDBJ databases">
        <authorList>
            <person name="Zhou L.-Y."/>
        </authorList>
    </citation>
    <scope>NUCLEOTIDE SEQUENCE [LARGE SCALE GENOMIC DNA]</scope>
    <source>
        <strain evidence="3 4">YIM 101269</strain>
    </source>
</reference>
<dbReference type="Pfam" id="PF00106">
    <property type="entry name" value="adh_short"/>
    <property type="match status" value="1"/>
</dbReference>
<dbReference type="InterPro" id="IPR002347">
    <property type="entry name" value="SDR_fam"/>
</dbReference>